<feature type="transmembrane region" description="Helical" evidence="2">
    <location>
        <begin position="43"/>
        <end position="64"/>
    </location>
</feature>
<keyword evidence="2" id="KW-1133">Transmembrane helix</keyword>
<proteinExistence type="predicted"/>
<dbReference type="PANTHER" id="PTHR42024">
    <property type="entry name" value="AMINO ACID PERMEASE_ SLC12A DOMAIN-CONTAINING PROTEIN"/>
    <property type="match status" value="1"/>
</dbReference>
<feature type="transmembrane region" description="Helical" evidence="2">
    <location>
        <begin position="148"/>
        <end position="172"/>
    </location>
</feature>
<feature type="region of interest" description="Disordered" evidence="1">
    <location>
        <begin position="1"/>
        <end position="25"/>
    </location>
</feature>
<keyword evidence="4" id="KW-1185">Reference proteome</keyword>
<accession>A0A9P4Q9R2</accession>
<evidence type="ECO:0000256" key="2">
    <source>
        <dbReference type="SAM" id="Phobius"/>
    </source>
</evidence>
<sequence length="298" mass="32455">MSTLGKHLSPQGSPASHRSSVGSRSNGLPSLNINLRQHKTAIALHWLPIVLTSGLLPIIGYFALEYGTNLELNVVLAPWLALMGAASLFSLSSRTWRLVKKDSNCQPLGQTNTWGLDYFDWNFVVGFIALTILITIGITVHVLRVVAIAHAVLLILVTPQLIIVAAATMLGIRAPFRFSSVEKGERLRGACYVIVEDIVAVDGGQGKAFRQAWSDRYEASPALRSHMLQMDLMWGTSGVILAVIIFAIAFGVSNADVGYTLGFALPWVWAGTMAYVTTKLSQRMLARERAMDAQHLVA</sequence>
<comment type="caution">
    <text evidence="3">The sequence shown here is derived from an EMBL/GenBank/DDBJ whole genome shotgun (WGS) entry which is preliminary data.</text>
</comment>
<feature type="transmembrane region" description="Helical" evidence="2">
    <location>
        <begin position="232"/>
        <end position="252"/>
    </location>
</feature>
<name>A0A9P4Q9R2_9PEZI</name>
<keyword evidence="2" id="KW-0472">Membrane</keyword>
<dbReference type="AlphaFoldDB" id="A0A9P4Q9R2"/>
<dbReference type="OrthoDB" id="4838853at2759"/>
<dbReference type="Proteomes" id="UP000799441">
    <property type="component" value="Unassembled WGS sequence"/>
</dbReference>
<organism evidence="3 4">
    <name type="scientific">Polychaeton citri CBS 116435</name>
    <dbReference type="NCBI Taxonomy" id="1314669"/>
    <lineage>
        <taxon>Eukaryota</taxon>
        <taxon>Fungi</taxon>
        <taxon>Dikarya</taxon>
        <taxon>Ascomycota</taxon>
        <taxon>Pezizomycotina</taxon>
        <taxon>Dothideomycetes</taxon>
        <taxon>Dothideomycetidae</taxon>
        <taxon>Capnodiales</taxon>
        <taxon>Capnodiaceae</taxon>
        <taxon>Polychaeton</taxon>
    </lineage>
</organism>
<dbReference type="EMBL" id="MU003777">
    <property type="protein sequence ID" value="KAF2723228.1"/>
    <property type="molecule type" value="Genomic_DNA"/>
</dbReference>
<gene>
    <name evidence="3" type="ORF">K431DRAFT_292622</name>
</gene>
<feature type="transmembrane region" description="Helical" evidence="2">
    <location>
        <begin position="121"/>
        <end position="142"/>
    </location>
</feature>
<protein>
    <submittedName>
        <fullName evidence="3">Uncharacterized protein</fullName>
    </submittedName>
</protein>
<feature type="transmembrane region" description="Helical" evidence="2">
    <location>
        <begin position="70"/>
        <end position="91"/>
    </location>
</feature>
<feature type="compositionally biased region" description="Polar residues" evidence="1">
    <location>
        <begin position="10"/>
        <end position="25"/>
    </location>
</feature>
<evidence type="ECO:0000256" key="1">
    <source>
        <dbReference type="SAM" id="MobiDB-lite"/>
    </source>
</evidence>
<evidence type="ECO:0000313" key="3">
    <source>
        <dbReference type="EMBL" id="KAF2723228.1"/>
    </source>
</evidence>
<evidence type="ECO:0000313" key="4">
    <source>
        <dbReference type="Proteomes" id="UP000799441"/>
    </source>
</evidence>
<keyword evidence="2" id="KW-0812">Transmembrane</keyword>
<dbReference type="PANTHER" id="PTHR42024:SF1">
    <property type="entry name" value="AMINO ACID PERMEASE_ SLC12A DOMAIN-CONTAINING PROTEIN"/>
    <property type="match status" value="1"/>
</dbReference>
<feature type="transmembrane region" description="Helical" evidence="2">
    <location>
        <begin position="258"/>
        <end position="277"/>
    </location>
</feature>
<reference evidence="3" key="1">
    <citation type="journal article" date="2020" name="Stud. Mycol.">
        <title>101 Dothideomycetes genomes: a test case for predicting lifestyles and emergence of pathogens.</title>
        <authorList>
            <person name="Haridas S."/>
            <person name="Albert R."/>
            <person name="Binder M."/>
            <person name="Bloem J."/>
            <person name="Labutti K."/>
            <person name="Salamov A."/>
            <person name="Andreopoulos B."/>
            <person name="Baker S."/>
            <person name="Barry K."/>
            <person name="Bills G."/>
            <person name="Bluhm B."/>
            <person name="Cannon C."/>
            <person name="Castanera R."/>
            <person name="Culley D."/>
            <person name="Daum C."/>
            <person name="Ezra D."/>
            <person name="Gonzalez J."/>
            <person name="Henrissat B."/>
            <person name="Kuo A."/>
            <person name="Liang C."/>
            <person name="Lipzen A."/>
            <person name="Lutzoni F."/>
            <person name="Magnuson J."/>
            <person name="Mondo S."/>
            <person name="Nolan M."/>
            <person name="Ohm R."/>
            <person name="Pangilinan J."/>
            <person name="Park H.-J."/>
            <person name="Ramirez L."/>
            <person name="Alfaro M."/>
            <person name="Sun H."/>
            <person name="Tritt A."/>
            <person name="Yoshinaga Y."/>
            <person name="Zwiers L.-H."/>
            <person name="Turgeon B."/>
            <person name="Goodwin S."/>
            <person name="Spatafora J."/>
            <person name="Crous P."/>
            <person name="Grigoriev I."/>
        </authorList>
    </citation>
    <scope>NUCLEOTIDE SEQUENCE</scope>
    <source>
        <strain evidence="3">CBS 116435</strain>
    </source>
</reference>